<gene>
    <name evidence="2" type="ORF">FB555_002163</name>
</gene>
<keyword evidence="1" id="KW-1133">Transmembrane helix</keyword>
<organism evidence="2 3">
    <name type="scientific">Alpinimonas psychrophila</name>
    <dbReference type="NCBI Taxonomy" id="748908"/>
    <lineage>
        <taxon>Bacteria</taxon>
        <taxon>Bacillati</taxon>
        <taxon>Actinomycetota</taxon>
        <taxon>Actinomycetes</taxon>
        <taxon>Micrococcales</taxon>
        <taxon>Microbacteriaceae</taxon>
        <taxon>Alpinimonas</taxon>
    </lineage>
</organism>
<comment type="caution">
    <text evidence="2">The sequence shown here is derived from an EMBL/GenBank/DDBJ whole genome shotgun (WGS) entry which is preliminary data.</text>
</comment>
<evidence type="ECO:0000313" key="3">
    <source>
        <dbReference type="Proteomes" id="UP000524237"/>
    </source>
</evidence>
<protein>
    <submittedName>
        <fullName evidence="2">Type III secretory pathway component EscV</fullName>
    </submittedName>
</protein>
<feature type="transmembrane region" description="Helical" evidence="1">
    <location>
        <begin position="82"/>
        <end position="109"/>
    </location>
</feature>
<reference evidence="2 3" key="1">
    <citation type="submission" date="2020-07" db="EMBL/GenBank/DDBJ databases">
        <title>Sequencing the genomes of 1000 actinobacteria strains.</title>
        <authorList>
            <person name="Klenk H.-P."/>
        </authorList>
    </citation>
    <scope>NUCLEOTIDE SEQUENCE [LARGE SCALE GENOMIC DNA]</scope>
    <source>
        <strain evidence="2 3">DSM 23737</strain>
    </source>
</reference>
<dbReference type="EMBL" id="JACGWU010000010">
    <property type="protein sequence ID" value="MBA8830036.1"/>
    <property type="molecule type" value="Genomic_DNA"/>
</dbReference>
<evidence type="ECO:0000256" key="1">
    <source>
        <dbReference type="SAM" id="Phobius"/>
    </source>
</evidence>
<proteinExistence type="predicted"/>
<keyword evidence="1" id="KW-0472">Membrane</keyword>
<name>A0A7W3JVH3_9MICO</name>
<accession>A0A7W3JVH3</accession>
<feature type="transmembrane region" description="Helical" evidence="1">
    <location>
        <begin position="12"/>
        <end position="38"/>
    </location>
</feature>
<dbReference type="Proteomes" id="UP000524237">
    <property type="component" value="Unassembled WGS sequence"/>
</dbReference>
<evidence type="ECO:0000313" key="2">
    <source>
        <dbReference type="EMBL" id="MBA8830036.1"/>
    </source>
</evidence>
<feature type="transmembrane region" description="Helical" evidence="1">
    <location>
        <begin position="50"/>
        <end position="75"/>
    </location>
</feature>
<keyword evidence="1" id="KW-0812">Transmembrane</keyword>
<keyword evidence="3" id="KW-1185">Reference proteome</keyword>
<dbReference type="AlphaFoldDB" id="A0A7W3JVH3"/>
<dbReference type="RefSeq" id="WP_182485443.1">
    <property type="nucleotide sequence ID" value="NZ_JACGWU010000010.1"/>
</dbReference>
<sequence>MEKLPVRRGDMIAAIALVLIAVIANVIVTATAVPLVLLTDSCDVTCNYTVIQSGFIFALAVPSILTLVGIFITILRVAQRKLAFWMPLATMAAATIALVLGTAVMILGIPGAKLF</sequence>